<organism evidence="1 2">
    <name type="scientific">Paramuricea clavata</name>
    <name type="common">Red gorgonian</name>
    <name type="synonym">Violescent sea-whip</name>
    <dbReference type="NCBI Taxonomy" id="317549"/>
    <lineage>
        <taxon>Eukaryota</taxon>
        <taxon>Metazoa</taxon>
        <taxon>Cnidaria</taxon>
        <taxon>Anthozoa</taxon>
        <taxon>Octocorallia</taxon>
        <taxon>Malacalcyonacea</taxon>
        <taxon>Plexauridae</taxon>
        <taxon>Paramuricea</taxon>
    </lineage>
</organism>
<dbReference type="InterPro" id="IPR001584">
    <property type="entry name" value="Integrase_cat-core"/>
</dbReference>
<dbReference type="PANTHER" id="PTHR47331:SF1">
    <property type="entry name" value="GAG-LIKE PROTEIN"/>
    <property type="match status" value="1"/>
</dbReference>
<feature type="non-terminal residue" evidence="1">
    <location>
        <position position="236"/>
    </location>
</feature>
<accession>A0A7D9JNQ9</accession>
<sequence>TLGKRFGCIFTCLRYRAVHIEVAEDLSTDSFINTVLRFVGRRGAPRIIYSDNGTNFKGSEADVIEALKSWDVERIQGSLSRRGVEWVLNPPLASHQGGVWERLIRSTKKILRSLVGQRELNDESLRTLMVEVEKIMNDRPITPVSSDPHDLEALTPNHILLLRQNPSTSAGEFDRLDKFKARWKHVQMLADTFWERWKNEYLPTLQETRKWLKKMPNFSVEDLVLMVDKDVPKGLV</sequence>
<proteinExistence type="predicted"/>
<dbReference type="AlphaFoldDB" id="A0A7D9JNQ9"/>
<feature type="non-terminal residue" evidence="1">
    <location>
        <position position="1"/>
    </location>
</feature>
<name>A0A7D9JNQ9_PARCT</name>
<dbReference type="Pfam" id="PF18701">
    <property type="entry name" value="DUF5641"/>
    <property type="match status" value="1"/>
</dbReference>
<dbReference type="InterPro" id="IPR036397">
    <property type="entry name" value="RNaseH_sf"/>
</dbReference>
<dbReference type="OrthoDB" id="5987267at2759"/>
<dbReference type="InterPro" id="IPR012337">
    <property type="entry name" value="RNaseH-like_sf"/>
</dbReference>
<reference evidence="1" key="1">
    <citation type="submission" date="2020-04" db="EMBL/GenBank/DDBJ databases">
        <authorList>
            <person name="Alioto T."/>
            <person name="Alioto T."/>
            <person name="Gomez Garrido J."/>
        </authorList>
    </citation>
    <scope>NUCLEOTIDE SEQUENCE</scope>
    <source>
        <strain evidence="1">A484AB</strain>
    </source>
</reference>
<dbReference type="PROSITE" id="PS50994">
    <property type="entry name" value="INTEGRASE"/>
    <property type="match status" value="1"/>
</dbReference>
<dbReference type="EMBL" id="CACRXK020018892">
    <property type="protein sequence ID" value="CAB4033021.1"/>
    <property type="molecule type" value="Genomic_DNA"/>
</dbReference>
<evidence type="ECO:0000313" key="1">
    <source>
        <dbReference type="EMBL" id="CAB4033021.1"/>
    </source>
</evidence>
<dbReference type="Proteomes" id="UP001152795">
    <property type="component" value="Unassembled WGS sequence"/>
</dbReference>
<evidence type="ECO:0000313" key="2">
    <source>
        <dbReference type="Proteomes" id="UP001152795"/>
    </source>
</evidence>
<gene>
    <name evidence="1" type="ORF">PACLA_8A031031</name>
</gene>
<dbReference type="Gene3D" id="3.30.420.10">
    <property type="entry name" value="Ribonuclease H-like superfamily/Ribonuclease H"/>
    <property type="match status" value="1"/>
</dbReference>
<comment type="caution">
    <text evidence="1">The sequence shown here is derived from an EMBL/GenBank/DDBJ whole genome shotgun (WGS) entry which is preliminary data.</text>
</comment>
<dbReference type="InterPro" id="IPR040676">
    <property type="entry name" value="DUF5641"/>
</dbReference>
<dbReference type="PANTHER" id="PTHR47331">
    <property type="entry name" value="PHD-TYPE DOMAIN-CONTAINING PROTEIN"/>
    <property type="match status" value="1"/>
</dbReference>
<dbReference type="GO" id="GO:0003676">
    <property type="term" value="F:nucleic acid binding"/>
    <property type="evidence" value="ECO:0007669"/>
    <property type="project" value="InterPro"/>
</dbReference>
<protein>
    <submittedName>
        <fullName evidence="1">Uncharacterized protein</fullName>
    </submittedName>
</protein>
<keyword evidence="2" id="KW-1185">Reference proteome</keyword>
<dbReference type="GO" id="GO:0015074">
    <property type="term" value="P:DNA integration"/>
    <property type="evidence" value="ECO:0007669"/>
    <property type="project" value="InterPro"/>
</dbReference>
<dbReference type="SUPFAM" id="SSF53098">
    <property type="entry name" value="Ribonuclease H-like"/>
    <property type="match status" value="1"/>
</dbReference>